<dbReference type="PRINTS" id="PR00846">
    <property type="entry name" value="GLHYDRLASE56"/>
</dbReference>
<dbReference type="EMBL" id="GBYT01000001">
    <property type="protein sequence ID" value="JAG85142.1"/>
    <property type="molecule type" value="Transcribed_RNA"/>
</dbReference>
<evidence type="ECO:0000313" key="5">
    <source>
        <dbReference type="EMBL" id="JAG85142.1"/>
    </source>
</evidence>
<dbReference type="GO" id="GO:0005975">
    <property type="term" value="P:carbohydrate metabolic process"/>
    <property type="evidence" value="ECO:0007669"/>
    <property type="project" value="InterPro"/>
</dbReference>
<dbReference type="InterPro" id="IPR018155">
    <property type="entry name" value="Hyaluronidase"/>
</dbReference>
<feature type="chain" id="PRO_5002203134" description="Hyaluronidase" evidence="4">
    <location>
        <begin position="19"/>
        <end position="492"/>
    </location>
</feature>
<evidence type="ECO:0000256" key="1">
    <source>
        <dbReference type="ARBA" id="ARBA00008871"/>
    </source>
</evidence>
<reference evidence="5" key="2">
    <citation type="submission" date="2015-02" db="EMBL/GenBank/DDBJ databases">
        <title>Hyperdiverse gene cluster in snail host conveys resistance to human schistosome parasites.</title>
        <authorList>
            <person name="Theron A."/>
            <person name="Marine M."/>
            <person name="Yeh J.-Y."/>
            <person name="Rognon A."/>
        </authorList>
    </citation>
    <scope>NUCLEOTIDE SEQUENCE</scope>
    <source>
        <strain evidence="5">Guadeloupe</strain>
        <tissue evidence="5">Whole body</tissue>
    </source>
</reference>
<reference evidence="5" key="1">
    <citation type="submission" date="2014-12" db="EMBL/GenBank/DDBJ databases">
        <authorList>
            <person name="Tennessen J.A."/>
            <person name="Blouin M.S."/>
        </authorList>
    </citation>
    <scope>NUCLEOTIDE SEQUENCE</scope>
    <source>
        <strain evidence="5">Guadeloupe</strain>
        <tissue evidence="5">Whole body</tissue>
    </source>
</reference>
<dbReference type="InterPro" id="IPR017853">
    <property type="entry name" value="GH"/>
</dbReference>
<dbReference type="EC" id="3.2.1.35" evidence="3"/>
<evidence type="ECO:0000256" key="3">
    <source>
        <dbReference type="RuleBase" id="RU610713"/>
    </source>
</evidence>
<dbReference type="GO" id="GO:0004415">
    <property type="term" value="F:hyalurononglucosaminidase activity"/>
    <property type="evidence" value="ECO:0007669"/>
    <property type="project" value="UniProtKB-UniRule"/>
</dbReference>
<comment type="similarity">
    <text evidence="1 3">Belongs to the glycosyl hydrolase 56 family.</text>
</comment>
<keyword evidence="2" id="KW-1015">Disulfide bond</keyword>
<name>A0A0C9S0H7_BIOGL</name>
<dbReference type="InterPro" id="IPR013785">
    <property type="entry name" value="Aldolase_TIM"/>
</dbReference>
<evidence type="ECO:0000256" key="4">
    <source>
        <dbReference type="SAM" id="SignalP"/>
    </source>
</evidence>
<dbReference type="Pfam" id="PF01630">
    <property type="entry name" value="Glyco_hydro_56"/>
    <property type="match status" value="1"/>
</dbReference>
<proteinExistence type="inferred from homology"/>
<accession>A0A0C9S0H7</accession>
<evidence type="ECO:0000256" key="2">
    <source>
        <dbReference type="ARBA" id="ARBA00023157"/>
    </source>
</evidence>
<dbReference type="SUPFAM" id="SSF51445">
    <property type="entry name" value="(Trans)glycosidases"/>
    <property type="match status" value="1"/>
</dbReference>
<dbReference type="PANTHER" id="PTHR11769">
    <property type="entry name" value="HYALURONIDASE"/>
    <property type="match status" value="1"/>
</dbReference>
<sequence>MHSIALIAFLYFTLNIEAKPKGCTGPSILPNKPFVIVWNHPSTACEDRGYHLNFQDWGIVDNKNDNFMGEQISLFYNLGSFPSYHGNVTINGGIPQLANETYHLSKTQNDIKSTLPSSNFSGLAVIDFENWRPIFILNYDSLRIYQTKSLELAKQHFPSYNNSQLFQVATREFEDSARSVLGKTLSLATMLRPNGSWGYYGYPRCWDTYCNTSTVQFNDQLNWIYNISTGLYPSIYFTLNEPFNHRAQRIKMVVKETLRLKATWSPSNVQLLPYAFSQDGPYSMFNATDLYYAIRLPADMGSSGVVLWGSSDYMRARNECLILQQYLNTTLGPYSLDVTNFFANCSTDNCNGHGRCMKKELEIYFQFHLHKNKRDECYIREEHLKMRSQSTLKNKATWGKAAFGNKSRRSKSSLTQQFHQSSNNLEHFNNLGHRRVEKHFKITEKLSGREMADYLDLLEIPTTMSMTGELVYDYNDYVCKCYAGWSGPHCNE</sequence>
<keyword evidence="3" id="KW-0326">Glycosidase</keyword>
<dbReference type="VEuPathDB" id="VectorBase:BGLAX_037874"/>
<comment type="catalytic activity">
    <reaction evidence="3">
        <text>Random hydrolysis of (1-&gt;4)-linkages between N-acetyl-beta-D-glucosamine and D-glucuronate residues in hyaluronate.</text>
        <dbReference type="EC" id="3.2.1.35"/>
    </reaction>
</comment>
<dbReference type="AlphaFoldDB" id="A0A0C9S0H7"/>
<protein>
    <recommendedName>
        <fullName evidence="3">Hyaluronidase</fullName>
        <ecNumber evidence="3">3.2.1.35</ecNumber>
    </recommendedName>
</protein>
<dbReference type="GO" id="GO:0030214">
    <property type="term" value="P:hyaluronan catabolic process"/>
    <property type="evidence" value="ECO:0007669"/>
    <property type="project" value="TreeGrafter"/>
</dbReference>
<keyword evidence="4" id="KW-0732">Signal</keyword>
<organism evidence="5">
    <name type="scientific">Biomphalaria glabrata</name>
    <name type="common">Bloodfluke planorb</name>
    <name type="synonym">Freshwater snail</name>
    <dbReference type="NCBI Taxonomy" id="6526"/>
    <lineage>
        <taxon>Eukaryota</taxon>
        <taxon>Metazoa</taxon>
        <taxon>Spiralia</taxon>
        <taxon>Lophotrochozoa</taxon>
        <taxon>Mollusca</taxon>
        <taxon>Gastropoda</taxon>
        <taxon>Heterobranchia</taxon>
        <taxon>Euthyneura</taxon>
        <taxon>Panpulmonata</taxon>
        <taxon>Hygrophila</taxon>
        <taxon>Lymnaeoidea</taxon>
        <taxon>Planorbidae</taxon>
        <taxon>Biomphalaria</taxon>
    </lineage>
</organism>
<keyword evidence="3" id="KW-0378">Hydrolase</keyword>
<gene>
    <name evidence="5" type="primary">hyal</name>
</gene>
<feature type="signal peptide" evidence="4">
    <location>
        <begin position="1"/>
        <end position="18"/>
    </location>
</feature>
<dbReference type="PANTHER" id="PTHR11769:SF35">
    <property type="entry name" value="HYALURONIDASE"/>
    <property type="match status" value="1"/>
</dbReference>
<dbReference type="VEuPathDB" id="VectorBase:BGLB003675"/>
<dbReference type="Gene3D" id="3.20.20.70">
    <property type="entry name" value="Aldolase class I"/>
    <property type="match status" value="1"/>
</dbReference>